<evidence type="ECO:0000256" key="1">
    <source>
        <dbReference type="SAM" id="Phobius"/>
    </source>
</evidence>
<name>M6UXW8_9LEPT</name>
<gene>
    <name evidence="2" type="ORF">LEP1GSC186_0392</name>
</gene>
<dbReference type="Proteomes" id="UP000012153">
    <property type="component" value="Unassembled WGS sequence"/>
</dbReference>
<reference evidence="2 3" key="1">
    <citation type="submission" date="2013-01" db="EMBL/GenBank/DDBJ databases">
        <authorList>
            <person name="Harkins D.M."/>
            <person name="Durkin A.S."/>
            <person name="Brinkac L.M."/>
            <person name="Haft D.H."/>
            <person name="Selengut J.D."/>
            <person name="Sanka R."/>
            <person name="DePew J."/>
            <person name="Purushe J."/>
            <person name="Matthias M.A."/>
            <person name="Vinetz J.M."/>
            <person name="Sutton G.G."/>
            <person name="Nierman W.C."/>
            <person name="Fouts D.E."/>
        </authorList>
    </citation>
    <scope>NUCLEOTIDE SEQUENCE [LARGE SCALE GENOMIC DNA]</scope>
    <source>
        <strain evidence="2 3">ZUN142</strain>
    </source>
</reference>
<protein>
    <submittedName>
        <fullName evidence="2">Uncharacterized protein</fullName>
    </submittedName>
</protein>
<feature type="transmembrane region" description="Helical" evidence="1">
    <location>
        <begin position="35"/>
        <end position="54"/>
    </location>
</feature>
<keyword evidence="1" id="KW-0812">Transmembrane</keyword>
<proteinExistence type="predicted"/>
<evidence type="ECO:0000313" key="3">
    <source>
        <dbReference type="Proteomes" id="UP000012153"/>
    </source>
</evidence>
<accession>M6UXW8</accession>
<keyword evidence="1" id="KW-1133">Transmembrane helix</keyword>
<organism evidence="2 3">
    <name type="scientific">Leptospira noguchii serovar Autumnalis str. ZUN142</name>
    <dbReference type="NCBI Taxonomy" id="1085540"/>
    <lineage>
        <taxon>Bacteria</taxon>
        <taxon>Pseudomonadati</taxon>
        <taxon>Spirochaetota</taxon>
        <taxon>Spirochaetia</taxon>
        <taxon>Leptospirales</taxon>
        <taxon>Leptospiraceae</taxon>
        <taxon>Leptospira</taxon>
    </lineage>
</organism>
<keyword evidence="1" id="KW-0472">Membrane</keyword>
<dbReference type="AlphaFoldDB" id="M6UXW8"/>
<evidence type="ECO:0000313" key="2">
    <source>
        <dbReference type="EMBL" id="EMO42148.1"/>
    </source>
</evidence>
<sequence length="189" mass="22553">MRILDVKKKNEFLHFKFSESFEDLKMFFFRKNYRSLLLLNVIQAILLCCIYLNWPENQYQGKTKIGELETGITYCKVAIYVDDNWEYAQPAYYEIVIDRRYTISLTYFTNVDPEKLSVKEFEIIKHPNKNLIGLVRKTEPKVLLMIHNFDTNENWPNANFTERYESVRKRGNSMRNLLNPSLLLSTESI</sequence>
<dbReference type="EMBL" id="AHOP02000015">
    <property type="protein sequence ID" value="EMO42148.1"/>
    <property type="molecule type" value="Genomic_DNA"/>
</dbReference>
<comment type="caution">
    <text evidence="2">The sequence shown here is derived from an EMBL/GenBank/DDBJ whole genome shotgun (WGS) entry which is preliminary data.</text>
</comment>